<evidence type="ECO:0000256" key="7">
    <source>
        <dbReference type="ARBA" id="ARBA00023170"/>
    </source>
</evidence>
<accession>A0A8C4RZK7</accession>
<feature type="transmembrane region" description="Helical" evidence="10">
    <location>
        <begin position="174"/>
        <end position="197"/>
    </location>
</feature>
<dbReference type="GO" id="GO:0004930">
    <property type="term" value="F:G protein-coupled receptor activity"/>
    <property type="evidence" value="ECO:0007669"/>
    <property type="project" value="UniProtKB-KW"/>
</dbReference>
<dbReference type="PROSITE" id="PS50262">
    <property type="entry name" value="G_PROTEIN_RECEP_F1_2"/>
    <property type="match status" value="1"/>
</dbReference>
<evidence type="ECO:0000256" key="1">
    <source>
        <dbReference type="ARBA" id="ARBA00004651"/>
    </source>
</evidence>
<evidence type="ECO:0000313" key="12">
    <source>
        <dbReference type="Ensembl" id="ENSECRP00000009167.1"/>
    </source>
</evidence>
<comment type="similarity">
    <text evidence="9">Belongs to the G-protein coupled receptor 1 family.</text>
</comment>
<keyword evidence="6 10" id="KW-0472">Membrane</keyword>
<dbReference type="Proteomes" id="UP000694620">
    <property type="component" value="Chromosome 3"/>
</dbReference>
<dbReference type="PANTHER" id="PTHR46272">
    <property type="entry name" value="G_PROTEIN_RECEP_F1_2 DOMAIN-CONTAINING PROTEIN"/>
    <property type="match status" value="1"/>
</dbReference>
<comment type="subcellular location">
    <subcellularLocation>
        <location evidence="1">Cell membrane</location>
        <topology evidence="1">Multi-pass membrane protein</topology>
    </subcellularLocation>
</comment>
<reference evidence="12" key="2">
    <citation type="submission" date="2025-08" db="UniProtKB">
        <authorList>
            <consortium name="Ensembl"/>
        </authorList>
    </citation>
    <scope>IDENTIFICATION</scope>
</reference>
<feature type="transmembrane region" description="Helical" evidence="10">
    <location>
        <begin position="229"/>
        <end position="248"/>
    </location>
</feature>
<feature type="domain" description="G-protein coupled receptors family 1 profile" evidence="11">
    <location>
        <begin position="30"/>
        <end position="293"/>
    </location>
</feature>
<evidence type="ECO:0000259" key="11">
    <source>
        <dbReference type="PROSITE" id="PS50262"/>
    </source>
</evidence>
<organism evidence="12 13">
    <name type="scientific">Erpetoichthys calabaricus</name>
    <name type="common">Rope fish</name>
    <name type="synonym">Calamoichthys calabaricus</name>
    <dbReference type="NCBI Taxonomy" id="27687"/>
    <lineage>
        <taxon>Eukaryota</taxon>
        <taxon>Metazoa</taxon>
        <taxon>Chordata</taxon>
        <taxon>Craniata</taxon>
        <taxon>Vertebrata</taxon>
        <taxon>Euteleostomi</taxon>
        <taxon>Actinopterygii</taxon>
        <taxon>Polypteriformes</taxon>
        <taxon>Polypteridae</taxon>
        <taxon>Erpetoichthys</taxon>
    </lineage>
</organism>
<dbReference type="CDD" id="cd14978">
    <property type="entry name" value="7tmA_FMRFamide_R-like"/>
    <property type="match status" value="1"/>
</dbReference>
<keyword evidence="7 9" id="KW-0675">Receptor</keyword>
<evidence type="ECO:0000256" key="5">
    <source>
        <dbReference type="ARBA" id="ARBA00023040"/>
    </source>
</evidence>
<dbReference type="GeneTree" id="ENSGT00940000166133"/>
<evidence type="ECO:0000256" key="3">
    <source>
        <dbReference type="ARBA" id="ARBA00022692"/>
    </source>
</evidence>
<dbReference type="InterPro" id="IPR052477">
    <property type="entry name" value="Orphan_GPCR1"/>
</dbReference>
<protein>
    <recommendedName>
        <fullName evidence="11">G-protein coupled receptors family 1 profile domain-containing protein</fullName>
    </recommendedName>
</protein>
<dbReference type="Gene3D" id="1.20.1070.10">
    <property type="entry name" value="Rhodopsin 7-helix transmembrane proteins"/>
    <property type="match status" value="1"/>
</dbReference>
<reference evidence="12" key="1">
    <citation type="submission" date="2021-06" db="EMBL/GenBank/DDBJ databases">
        <authorList>
            <consortium name="Wellcome Sanger Institute Data Sharing"/>
        </authorList>
    </citation>
    <scope>NUCLEOTIDE SEQUENCE [LARGE SCALE GENOMIC DNA]</scope>
</reference>
<evidence type="ECO:0000256" key="4">
    <source>
        <dbReference type="ARBA" id="ARBA00022989"/>
    </source>
</evidence>
<evidence type="ECO:0000256" key="2">
    <source>
        <dbReference type="ARBA" id="ARBA00022475"/>
    </source>
</evidence>
<keyword evidence="4 10" id="KW-1133">Transmembrane helix</keyword>
<evidence type="ECO:0000256" key="10">
    <source>
        <dbReference type="SAM" id="Phobius"/>
    </source>
</evidence>
<keyword evidence="8 9" id="KW-0807">Transducer</keyword>
<dbReference type="GO" id="GO:0005886">
    <property type="term" value="C:plasma membrane"/>
    <property type="evidence" value="ECO:0007669"/>
    <property type="project" value="UniProtKB-SubCell"/>
</dbReference>
<proteinExistence type="inferred from homology"/>
<feature type="transmembrane region" description="Helical" evidence="10">
    <location>
        <begin position="136"/>
        <end position="154"/>
    </location>
</feature>
<feature type="transmembrane region" description="Helical" evidence="10">
    <location>
        <begin position="15"/>
        <end position="38"/>
    </location>
</feature>
<dbReference type="InterPro" id="IPR000276">
    <property type="entry name" value="GPCR_Rhodpsn"/>
</dbReference>
<evidence type="ECO:0000256" key="8">
    <source>
        <dbReference type="ARBA" id="ARBA00023224"/>
    </source>
</evidence>
<dbReference type="Pfam" id="PF00001">
    <property type="entry name" value="7tm_1"/>
    <property type="match status" value="1"/>
</dbReference>
<dbReference type="Ensembl" id="ENSECRT00000009316.1">
    <property type="protein sequence ID" value="ENSECRP00000009167.1"/>
    <property type="gene ID" value="ENSECRG00000006110.1"/>
</dbReference>
<evidence type="ECO:0000256" key="6">
    <source>
        <dbReference type="ARBA" id="ARBA00023136"/>
    </source>
</evidence>
<sequence length="372" mass="42841">MSHCKTSIGPVPTHIHLSVLTLIYFSTLAGNLFTFYMLRFRKCGMSETANIYLSALAIMDCCCLLWVTLLDLSWTFLQGHPFWHMYPWCGLHTFLEFGAITSSIWIVVTFTLERYLVLRDPTARKHFSHARFSRRVLLLVILVSHVVSIPAYWINGNITLSRCIYNETTFSTVVVWINTFLSGGIPFTLIIVFNSLIARQLTKASKLFTKEQQRTMKGIINRGLVRRTILLLFTVSFTFVFLCLPHFITYCILRTTYNYQDFNRDDYSQPINVAGDLAVMLQNLNYTANFLLYCVVSKQFRRELQVVASCGRKAASRQSVIQQTTMRVYSVTDPKTQDPENHISTVLTSYKFNKDGIILMTYLISYMVTPSM</sequence>
<keyword evidence="2" id="KW-1003">Cell membrane</keyword>
<name>A0A8C4RZK7_ERPCA</name>
<dbReference type="PRINTS" id="PR00237">
    <property type="entry name" value="GPCRRHODOPSN"/>
</dbReference>
<keyword evidence="13" id="KW-1185">Reference proteome</keyword>
<feature type="transmembrane region" description="Helical" evidence="10">
    <location>
        <begin position="50"/>
        <end position="77"/>
    </location>
</feature>
<keyword evidence="3 9" id="KW-0812">Transmembrane</keyword>
<reference evidence="12" key="3">
    <citation type="submission" date="2025-09" db="UniProtKB">
        <authorList>
            <consortium name="Ensembl"/>
        </authorList>
    </citation>
    <scope>IDENTIFICATION</scope>
</reference>
<dbReference type="PANTHER" id="PTHR46272:SF4">
    <property type="entry name" value="G-PROTEIN COUPLED RECEPTORS FAMILY 1 PROFILE DOMAIN-CONTAINING PROTEIN"/>
    <property type="match status" value="1"/>
</dbReference>
<dbReference type="InterPro" id="IPR017452">
    <property type="entry name" value="GPCR_Rhodpsn_7TM"/>
</dbReference>
<evidence type="ECO:0000256" key="9">
    <source>
        <dbReference type="RuleBase" id="RU000688"/>
    </source>
</evidence>
<dbReference type="SUPFAM" id="SSF81321">
    <property type="entry name" value="Family A G protein-coupled receptor-like"/>
    <property type="match status" value="1"/>
</dbReference>
<dbReference type="AlphaFoldDB" id="A0A8C4RZK7"/>
<evidence type="ECO:0000313" key="13">
    <source>
        <dbReference type="Proteomes" id="UP000694620"/>
    </source>
</evidence>
<dbReference type="PROSITE" id="PS00237">
    <property type="entry name" value="G_PROTEIN_RECEP_F1_1"/>
    <property type="match status" value="1"/>
</dbReference>
<feature type="transmembrane region" description="Helical" evidence="10">
    <location>
        <begin position="97"/>
        <end position="116"/>
    </location>
</feature>
<keyword evidence="5 9" id="KW-0297">G-protein coupled receptor</keyword>